<evidence type="ECO:0000313" key="2">
    <source>
        <dbReference type="EMBL" id="KAJ5391138.1"/>
    </source>
</evidence>
<evidence type="ECO:0000313" key="3">
    <source>
        <dbReference type="Proteomes" id="UP001147747"/>
    </source>
</evidence>
<comment type="caution">
    <text evidence="2">The sequence shown here is derived from an EMBL/GenBank/DDBJ whole genome shotgun (WGS) entry which is preliminary data.</text>
</comment>
<dbReference type="AlphaFoldDB" id="A0A9W9VX93"/>
<keyword evidence="3" id="KW-1185">Reference proteome</keyword>
<gene>
    <name evidence="2" type="ORF">N7509_006628</name>
</gene>
<feature type="region of interest" description="Disordered" evidence="1">
    <location>
        <begin position="60"/>
        <end position="80"/>
    </location>
</feature>
<sequence>MHGAPAERALPSTTMRPFSQMTRSAGGLEDLTEVRLHTLASFCIPGGLSHWTMQHTELAEREAPRQTDLRHRETGNLIFP</sequence>
<dbReference type="Proteomes" id="UP001147747">
    <property type="component" value="Unassembled WGS sequence"/>
</dbReference>
<protein>
    <submittedName>
        <fullName evidence="2">Uncharacterized protein</fullName>
    </submittedName>
</protein>
<name>A0A9W9VX93_9EURO</name>
<organism evidence="2 3">
    <name type="scientific">Penicillium cosmopolitanum</name>
    <dbReference type="NCBI Taxonomy" id="1131564"/>
    <lineage>
        <taxon>Eukaryota</taxon>
        <taxon>Fungi</taxon>
        <taxon>Dikarya</taxon>
        <taxon>Ascomycota</taxon>
        <taxon>Pezizomycotina</taxon>
        <taxon>Eurotiomycetes</taxon>
        <taxon>Eurotiomycetidae</taxon>
        <taxon>Eurotiales</taxon>
        <taxon>Aspergillaceae</taxon>
        <taxon>Penicillium</taxon>
    </lineage>
</organism>
<accession>A0A9W9VX93</accession>
<feature type="region of interest" description="Disordered" evidence="1">
    <location>
        <begin position="1"/>
        <end position="24"/>
    </location>
</feature>
<proteinExistence type="predicted"/>
<dbReference type="EMBL" id="JAPZBU010000008">
    <property type="protein sequence ID" value="KAJ5391138.1"/>
    <property type="molecule type" value="Genomic_DNA"/>
</dbReference>
<dbReference type="RefSeq" id="XP_056486816.1">
    <property type="nucleotide sequence ID" value="XM_056631265.1"/>
</dbReference>
<reference evidence="2" key="1">
    <citation type="submission" date="2022-12" db="EMBL/GenBank/DDBJ databases">
        <authorList>
            <person name="Petersen C."/>
        </authorList>
    </citation>
    <scope>NUCLEOTIDE SEQUENCE</scope>
    <source>
        <strain evidence="2">IBT 29677</strain>
    </source>
</reference>
<dbReference type="GeneID" id="81370245"/>
<reference evidence="2" key="2">
    <citation type="journal article" date="2023" name="IMA Fungus">
        <title>Comparative genomic study of the Penicillium genus elucidates a diverse pangenome and 15 lateral gene transfer events.</title>
        <authorList>
            <person name="Petersen C."/>
            <person name="Sorensen T."/>
            <person name="Nielsen M.R."/>
            <person name="Sondergaard T.E."/>
            <person name="Sorensen J.L."/>
            <person name="Fitzpatrick D.A."/>
            <person name="Frisvad J.C."/>
            <person name="Nielsen K.L."/>
        </authorList>
    </citation>
    <scope>NUCLEOTIDE SEQUENCE</scope>
    <source>
        <strain evidence="2">IBT 29677</strain>
    </source>
</reference>
<feature type="compositionally biased region" description="Polar residues" evidence="1">
    <location>
        <begin position="11"/>
        <end position="23"/>
    </location>
</feature>
<feature type="compositionally biased region" description="Basic and acidic residues" evidence="1">
    <location>
        <begin position="60"/>
        <end position="74"/>
    </location>
</feature>
<evidence type="ECO:0000256" key="1">
    <source>
        <dbReference type="SAM" id="MobiDB-lite"/>
    </source>
</evidence>